<gene>
    <name evidence="5" type="ORF">Ssi02_09060</name>
</gene>
<dbReference type="GO" id="GO:0000166">
    <property type="term" value="F:nucleotide binding"/>
    <property type="evidence" value="ECO:0007669"/>
    <property type="project" value="InterPro"/>
</dbReference>
<dbReference type="EMBL" id="BOOW01000006">
    <property type="protein sequence ID" value="GII90675.1"/>
    <property type="molecule type" value="Genomic_DNA"/>
</dbReference>
<feature type="domain" description="Gfo/Idh/MocA-like oxidoreductase N-terminal" evidence="3">
    <location>
        <begin position="11"/>
        <end position="122"/>
    </location>
</feature>
<dbReference type="Pfam" id="PF01408">
    <property type="entry name" value="GFO_IDH_MocA"/>
    <property type="match status" value="1"/>
</dbReference>
<dbReference type="SUPFAM" id="SSF51735">
    <property type="entry name" value="NAD(P)-binding Rossmann-fold domains"/>
    <property type="match status" value="1"/>
</dbReference>
<organism evidence="5 6">
    <name type="scientific">Sinosporangium siamense</name>
    <dbReference type="NCBI Taxonomy" id="1367973"/>
    <lineage>
        <taxon>Bacteria</taxon>
        <taxon>Bacillati</taxon>
        <taxon>Actinomycetota</taxon>
        <taxon>Actinomycetes</taxon>
        <taxon>Streptosporangiales</taxon>
        <taxon>Streptosporangiaceae</taxon>
        <taxon>Sinosporangium</taxon>
    </lineage>
</organism>
<dbReference type="Proteomes" id="UP000606172">
    <property type="component" value="Unassembled WGS sequence"/>
</dbReference>
<dbReference type="InterPro" id="IPR036291">
    <property type="entry name" value="NAD(P)-bd_dom_sf"/>
</dbReference>
<feature type="domain" description="GFO/IDH/MocA-like oxidoreductase" evidence="4">
    <location>
        <begin position="134"/>
        <end position="249"/>
    </location>
</feature>
<comment type="similarity">
    <text evidence="1">Belongs to the Gfo/Idh/MocA family.</text>
</comment>
<keyword evidence="6" id="KW-1185">Reference proteome</keyword>
<dbReference type="SUPFAM" id="SSF55347">
    <property type="entry name" value="Glyceraldehyde-3-phosphate dehydrogenase-like, C-terminal domain"/>
    <property type="match status" value="1"/>
</dbReference>
<dbReference type="Gene3D" id="3.40.50.720">
    <property type="entry name" value="NAD(P)-binding Rossmann-like Domain"/>
    <property type="match status" value="1"/>
</dbReference>
<dbReference type="Gene3D" id="3.30.360.10">
    <property type="entry name" value="Dihydrodipicolinate Reductase, domain 2"/>
    <property type="match status" value="1"/>
</dbReference>
<proteinExistence type="inferred from homology"/>
<dbReference type="InterPro" id="IPR050984">
    <property type="entry name" value="Gfo/Idh/MocA_domain"/>
</dbReference>
<dbReference type="PANTHER" id="PTHR22604:SF105">
    <property type="entry name" value="TRANS-1,2-DIHYDROBENZENE-1,2-DIOL DEHYDROGENASE"/>
    <property type="match status" value="1"/>
</dbReference>
<keyword evidence="2" id="KW-0560">Oxidoreductase</keyword>
<dbReference type="InterPro" id="IPR000683">
    <property type="entry name" value="Gfo/Idh/MocA-like_OxRdtase_N"/>
</dbReference>
<reference evidence="5" key="1">
    <citation type="submission" date="2021-01" db="EMBL/GenBank/DDBJ databases">
        <title>Whole genome shotgun sequence of Sinosporangium siamense NBRC 109515.</title>
        <authorList>
            <person name="Komaki H."/>
            <person name="Tamura T."/>
        </authorList>
    </citation>
    <scope>NUCLEOTIDE SEQUENCE</scope>
    <source>
        <strain evidence="5">NBRC 109515</strain>
    </source>
</reference>
<name>A0A919V373_9ACTN</name>
<dbReference type="InterPro" id="IPR055170">
    <property type="entry name" value="GFO_IDH_MocA-like_dom"/>
</dbReference>
<evidence type="ECO:0000259" key="4">
    <source>
        <dbReference type="Pfam" id="PF22725"/>
    </source>
</evidence>
<sequence length="332" mass="35590">MKVEPVRMGVISGADIAWRRTVPAMLASRNVELLAVASRDAGKAERFARRFGCDPVVGYDGLLERDDVEAVYIPLPTGLRRQWVERSLAAGKHVLAEKPLATGHAEAEALVEAAETLGLTLAENLTFTAHSQHATVHRLLAEGAVGELRAFTSDFGIPPRAVEDFRARPELGGGALLEVGVYPIRAAQLFLGPELEVRGASLTHDRPGGVDVGGAALFASAEGLTAQIGFGFRHSYRSVYTLWGEKGTLTVNRAFTPPDTLRPVVRIERQDHVEEITLDADGQFVNALDAFAQAVREGKGGGLGAESMLAQARLVDGIRAFASMESPLPRNP</sequence>
<dbReference type="AlphaFoldDB" id="A0A919V373"/>
<dbReference type="RefSeq" id="WP_239128583.1">
    <property type="nucleotide sequence ID" value="NZ_BOOW01000006.1"/>
</dbReference>
<accession>A0A919V373</accession>
<dbReference type="PANTHER" id="PTHR22604">
    <property type="entry name" value="OXIDOREDUCTASES"/>
    <property type="match status" value="1"/>
</dbReference>
<evidence type="ECO:0000256" key="2">
    <source>
        <dbReference type="ARBA" id="ARBA00023002"/>
    </source>
</evidence>
<evidence type="ECO:0000313" key="6">
    <source>
        <dbReference type="Proteomes" id="UP000606172"/>
    </source>
</evidence>
<dbReference type="Pfam" id="PF22725">
    <property type="entry name" value="GFO_IDH_MocA_C3"/>
    <property type="match status" value="1"/>
</dbReference>
<evidence type="ECO:0000256" key="1">
    <source>
        <dbReference type="ARBA" id="ARBA00010928"/>
    </source>
</evidence>
<protein>
    <submittedName>
        <fullName evidence="5">Oxidoreductase</fullName>
    </submittedName>
</protein>
<evidence type="ECO:0000313" key="5">
    <source>
        <dbReference type="EMBL" id="GII90675.1"/>
    </source>
</evidence>
<dbReference type="GO" id="GO:0016491">
    <property type="term" value="F:oxidoreductase activity"/>
    <property type="evidence" value="ECO:0007669"/>
    <property type="project" value="UniProtKB-KW"/>
</dbReference>
<comment type="caution">
    <text evidence="5">The sequence shown here is derived from an EMBL/GenBank/DDBJ whole genome shotgun (WGS) entry which is preliminary data.</text>
</comment>
<evidence type="ECO:0000259" key="3">
    <source>
        <dbReference type="Pfam" id="PF01408"/>
    </source>
</evidence>